<evidence type="ECO:0000313" key="1">
    <source>
        <dbReference type="EMBL" id="KAJ6980034.1"/>
    </source>
</evidence>
<dbReference type="Proteomes" id="UP001164929">
    <property type="component" value="Chromosome 11"/>
</dbReference>
<sequence>MHIGSLVPKTEWDRLRMHEHDTSSCPRVS</sequence>
<dbReference type="AlphaFoldDB" id="A0AAD6Q5P0"/>
<reference evidence="1" key="1">
    <citation type="journal article" date="2023" name="Mol. Ecol. Resour.">
        <title>Chromosome-level genome assembly of a triploid poplar Populus alba 'Berolinensis'.</title>
        <authorList>
            <person name="Chen S."/>
            <person name="Yu Y."/>
            <person name="Wang X."/>
            <person name="Wang S."/>
            <person name="Zhang T."/>
            <person name="Zhou Y."/>
            <person name="He R."/>
            <person name="Meng N."/>
            <person name="Wang Y."/>
            <person name="Liu W."/>
            <person name="Liu Z."/>
            <person name="Liu J."/>
            <person name="Guo Q."/>
            <person name="Huang H."/>
            <person name="Sederoff R.R."/>
            <person name="Wang G."/>
            <person name="Qu G."/>
            <person name="Chen S."/>
        </authorList>
    </citation>
    <scope>NUCLEOTIDE SEQUENCE</scope>
    <source>
        <strain evidence="1">SC-2020</strain>
    </source>
</reference>
<dbReference type="EMBL" id="JAQIZT010000011">
    <property type="protein sequence ID" value="KAJ6980034.1"/>
    <property type="molecule type" value="Genomic_DNA"/>
</dbReference>
<protein>
    <submittedName>
        <fullName evidence="1">Uncharacterized protein</fullName>
    </submittedName>
</protein>
<comment type="caution">
    <text evidence="1">The sequence shown here is derived from an EMBL/GenBank/DDBJ whole genome shotgun (WGS) entry which is preliminary data.</text>
</comment>
<name>A0AAD6Q5P0_9ROSI</name>
<organism evidence="1 2">
    <name type="scientific">Populus alba x Populus x berolinensis</name>
    <dbReference type="NCBI Taxonomy" id="444605"/>
    <lineage>
        <taxon>Eukaryota</taxon>
        <taxon>Viridiplantae</taxon>
        <taxon>Streptophyta</taxon>
        <taxon>Embryophyta</taxon>
        <taxon>Tracheophyta</taxon>
        <taxon>Spermatophyta</taxon>
        <taxon>Magnoliopsida</taxon>
        <taxon>eudicotyledons</taxon>
        <taxon>Gunneridae</taxon>
        <taxon>Pentapetalae</taxon>
        <taxon>rosids</taxon>
        <taxon>fabids</taxon>
        <taxon>Malpighiales</taxon>
        <taxon>Salicaceae</taxon>
        <taxon>Saliceae</taxon>
        <taxon>Populus</taxon>
    </lineage>
</organism>
<accession>A0AAD6Q5P0</accession>
<proteinExistence type="predicted"/>
<keyword evidence="2" id="KW-1185">Reference proteome</keyword>
<evidence type="ECO:0000313" key="2">
    <source>
        <dbReference type="Proteomes" id="UP001164929"/>
    </source>
</evidence>
<gene>
    <name evidence="1" type="ORF">NC653_027996</name>
</gene>